<dbReference type="PATRIC" id="fig|1423796.3.peg.908"/>
<keyword evidence="2" id="KW-1185">Reference proteome</keyword>
<proteinExistence type="predicted"/>
<sequence>MTMQKINFGEQNWDKPLSANLADLYAGGAISDTGWIDCGTLINGARVYNGDDKFKVKRKVIDFGKFKLVKINGQVEISGTDLDWNHLSDTPIVTLPTDLPPLREINKVLPSSGRSLVRWKLTADGQTARIIYIMLDNRMKPNEILWLPIEFNYISQ</sequence>
<protein>
    <submittedName>
        <fullName evidence="1">Uncharacterized protein</fullName>
    </submittedName>
</protein>
<dbReference type="Proteomes" id="UP000051638">
    <property type="component" value="Unassembled WGS sequence"/>
</dbReference>
<gene>
    <name evidence="1" type="ORF">FC24_GL000887</name>
</gene>
<dbReference type="AlphaFoldDB" id="A0A0R2CMZ3"/>
<evidence type="ECO:0000313" key="1">
    <source>
        <dbReference type="EMBL" id="KRM92871.1"/>
    </source>
</evidence>
<organism evidence="1 2">
    <name type="scientific">Loigolactobacillus rennini DSM 20253</name>
    <dbReference type="NCBI Taxonomy" id="1423796"/>
    <lineage>
        <taxon>Bacteria</taxon>
        <taxon>Bacillati</taxon>
        <taxon>Bacillota</taxon>
        <taxon>Bacilli</taxon>
        <taxon>Lactobacillales</taxon>
        <taxon>Lactobacillaceae</taxon>
        <taxon>Loigolactobacillus</taxon>
    </lineage>
</organism>
<dbReference type="STRING" id="1423796.FC24_GL000887"/>
<dbReference type="EMBL" id="AYYI01000105">
    <property type="protein sequence ID" value="KRM92871.1"/>
    <property type="molecule type" value="Genomic_DNA"/>
</dbReference>
<accession>A0A0R2CMZ3</accession>
<name>A0A0R2CMZ3_9LACO</name>
<reference evidence="1 2" key="1">
    <citation type="journal article" date="2015" name="Genome Announc.">
        <title>Expanding the biotechnology potential of lactobacilli through comparative genomics of 213 strains and associated genera.</title>
        <authorList>
            <person name="Sun Z."/>
            <person name="Harris H.M."/>
            <person name="McCann A."/>
            <person name="Guo C."/>
            <person name="Argimon S."/>
            <person name="Zhang W."/>
            <person name="Yang X."/>
            <person name="Jeffery I.B."/>
            <person name="Cooney J.C."/>
            <person name="Kagawa T.F."/>
            <person name="Liu W."/>
            <person name="Song Y."/>
            <person name="Salvetti E."/>
            <person name="Wrobel A."/>
            <person name="Rasinkangas P."/>
            <person name="Parkhill J."/>
            <person name="Rea M.C."/>
            <person name="O'Sullivan O."/>
            <person name="Ritari J."/>
            <person name="Douillard F.P."/>
            <person name="Paul Ross R."/>
            <person name="Yang R."/>
            <person name="Briner A.E."/>
            <person name="Felis G.E."/>
            <person name="de Vos W.M."/>
            <person name="Barrangou R."/>
            <person name="Klaenhammer T.R."/>
            <person name="Caufield P.W."/>
            <person name="Cui Y."/>
            <person name="Zhang H."/>
            <person name="O'Toole P.W."/>
        </authorList>
    </citation>
    <scope>NUCLEOTIDE SEQUENCE [LARGE SCALE GENOMIC DNA]</scope>
    <source>
        <strain evidence="1 2">DSM 20253</strain>
    </source>
</reference>
<evidence type="ECO:0000313" key="2">
    <source>
        <dbReference type="Proteomes" id="UP000051638"/>
    </source>
</evidence>
<comment type="caution">
    <text evidence="1">The sequence shown here is derived from an EMBL/GenBank/DDBJ whole genome shotgun (WGS) entry which is preliminary data.</text>
</comment>